<protein>
    <submittedName>
        <fullName evidence="3">Xanthine dehydrogenase accessory factor</fullName>
    </submittedName>
</protein>
<dbReference type="STRING" id="142842.SAMN02745118_00399"/>
<dbReference type="Pfam" id="PF13478">
    <property type="entry name" value="XdhC_C"/>
    <property type="match status" value="1"/>
</dbReference>
<dbReference type="InterPro" id="IPR003777">
    <property type="entry name" value="XdhC_CoxI"/>
</dbReference>
<dbReference type="InterPro" id="IPR036291">
    <property type="entry name" value="NAD(P)-bd_dom_sf"/>
</dbReference>
<evidence type="ECO:0000313" key="4">
    <source>
        <dbReference type="Proteomes" id="UP000190625"/>
    </source>
</evidence>
<dbReference type="Gene3D" id="3.40.50.720">
    <property type="entry name" value="NAD(P)-binding Rossmann-like Domain"/>
    <property type="match status" value="1"/>
</dbReference>
<dbReference type="InterPro" id="IPR052698">
    <property type="entry name" value="MoCofactor_Util/Proc"/>
</dbReference>
<feature type="domain" description="XdhC- CoxI" evidence="1">
    <location>
        <begin position="274"/>
        <end position="327"/>
    </location>
</feature>
<evidence type="ECO:0000259" key="2">
    <source>
        <dbReference type="Pfam" id="PF13478"/>
    </source>
</evidence>
<gene>
    <name evidence="3" type="ORF">SAMN02745118_00399</name>
</gene>
<dbReference type="PANTHER" id="PTHR30388:SF6">
    <property type="entry name" value="XANTHINE DEHYDROGENASE SUBUNIT A-RELATED"/>
    <property type="match status" value="1"/>
</dbReference>
<dbReference type="OrthoDB" id="9773039at2"/>
<evidence type="ECO:0000259" key="1">
    <source>
        <dbReference type="Pfam" id="PF02625"/>
    </source>
</evidence>
<feature type="domain" description="XdhC Rossmann" evidence="2">
    <location>
        <begin position="102"/>
        <end position="244"/>
    </location>
</feature>
<dbReference type="InterPro" id="IPR027051">
    <property type="entry name" value="XdhC_Rossmann_dom"/>
</dbReference>
<dbReference type="PANTHER" id="PTHR30388">
    <property type="entry name" value="ALDEHYDE OXIDOREDUCTASE MOLYBDENUM COFACTOR ASSEMBLY PROTEIN"/>
    <property type="match status" value="1"/>
</dbReference>
<reference evidence="4" key="1">
    <citation type="submission" date="2017-02" db="EMBL/GenBank/DDBJ databases">
        <authorList>
            <person name="Varghese N."/>
            <person name="Submissions S."/>
        </authorList>
    </citation>
    <scope>NUCLEOTIDE SEQUENCE [LARGE SCALE GENOMIC DNA]</scope>
    <source>
        <strain evidence="4">ATCC BAA-73</strain>
    </source>
</reference>
<name>A0A1T4JTN9_9FIRM</name>
<proteinExistence type="predicted"/>
<dbReference type="Proteomes" id="UP000190625">
    <property type="component" value="Unassembled WGS sequence"/>
</dbReference>
<dbReference type="SUPFAM" id="SSF51735">
    <property type="entry name" value="NAD(P)-binding Rossmann-fold domains"/>
    <property type="match status" value="1"/>
</dbReference>
<dbReference type="RefSeq" id="WP_078808917.1">
    <property type="nucleotide sequence ID" value="NZ_FUWM01000004.1"/>
</dbReference>
<accession>A0A1T4JTN9</accession>
<keyword evidence="4" id="KW-1185">Reference proteome</keyword>
<dbReference type="EMBL" id="FUWM01000004">
    <property type="protein sequence ID" value="SJZ33518.1"/>
    <property type="molecule type" value="Genomic_DNA"/>
</dbReference>
<dbReference type="Pfam" id="PF02625">
    <property type="entry name" value="XdhC_CoxI"/>
    <property type="match status" value="1"/>
</dbReference>
<sequence>MTVNIFKELLTSVEAKERVALSTITKASDSKLVGNKLLVKDNGNYLTNLPTDALSNDELDKLTDYTSSSLESGQIENLDLELEESKGSIEFVVEPYLPNPRLILFGGGHVGQSLYEFAKKLDFKLIVVDDRPSFANQKLFPEVKRVICTAFENVSAEIEINEADYIVIATRGHQHDYTCLKQVIKSKAKYIGMLGSKRRVYSIFNRLKEEDYSGNEIDQINAPIGLDIGSETPEEIGISILAEIIKIRRTGDQSNTLIGEEAIELLADYQGGHDTLALATIIDTSGSTPRKAGSKMVVLPDGRTVGTIGGGCGEAEVRQKALDIINGQLDSLVHTNKLSNDVAAEEGMVCGGRMEVFIEAIQV</sequence>
<dbReference type="AlphaFoldDB" id="A0A1T4JTN9"/>
<organism evidence="3 4">
    <name type="scientific">Selenihalanaerobacter shriftii</name>
    <dbReference type="NCBI Taxonomy" id="142842"/>
    <lineage>
        <taxon>Bacteria</taxon>
        <taxon>Bacillati</taxon>
        <taxon>Bacillota</taxon>
        <taxon>Clostridia</taxon>
        <taxon>Halanaerobiales</taxon>
        <taxon>Halobacteroidaceae</taxon>
        <taxon>Selenihalanaerobacter</taxon>
    </lineage>
</organism>
<evidence type="ECO:0000313" key="3">
    <source>
        <dbReference type="EMBL" id="SJZ33518.1"/>
    </source>
</evidence>